<proteinExistence type="predicted"/>
<comment type="caution">
    <text evidence="2">The sequence shown here is derived from an EMBL/GenBank/DDBJ whole genome shotgun (WGS) entry which is preliminary data.</text>
</comment>
<dbReference type="PROSITE" id="PS50225">
    <property type="entry name" value="SOCS"/>
    <property type="match status" value="1"/>
</dbReference>
<protein>
    <recommendedName>
        <fullName evidence="1">SOCS box domain-containing protein</fullName>
    </recommendedName>
</protein>
<sequence length="177" mass="20889">MILHFFFCRFRGYTCYLEIFEALNRKHYRYTILWHLLWIYLIERSNPSDAPEALRLVWESIPDAFLSYEEIATAFEALGPQRVERIYKLYSESVSEFDSSVHLRSLQHFSRTAIRKSLWKNKHWLPDGIRKTGLPQKLQSYLNLEKKDTGNRVTPALPTVCGSIEKCCNSSDTEVEY</sequence>
<gene>
    <name evidence="2" type="ORF">AVEN_229656_1</name>
</gene>
<evidence type="ECO:0000259" key="1">
    <source>
        <dbReference type="PROSITE" id="PS50225"/>
    </source>
</evidence>
<dbReference type="EMBL" id="BGPR01049324">
    <property type="protein sequence ID" value="GBO26311.1"/>
    <property type="molecule type" value="Genomic_DNA"/>
</dbReference>
<dbReference type="Pfam" id="PF07525">
    <property type="entry name" value="SOCS_box"/>
    <property type="match status" value="1"/>
</dbReference>
<dbReference type="InterPro" id="IPR036036">
    <property type="entry name" value="SOCS_box-like_dom_sf"/>
</dbReference>
<feature type="domain" description="SOCS box" evidence="1">
    <location>
        <begin position="104"/>
        <end position="142"/>
    </location>
</feature>
<dbReference type="InterPro" id="IPR001496">
    <property type="entry name" value="SOCS_box"/>
</dbReference>
<dbReference type="AlphaFoldDB" id="A0A4Y2VNU1"/>
<organism evidence="2 3">
    <name type="scientific">Araneus ventricosus</name>
    <name type="common">Orbweaver spider</name>
    <name type="synonym">Epeira ventricosa</name>
    <dbReference type="NCBI Taxonomy" id="182803"/>
    <lineage>
        <taxon>Eukaryota</taxon>
        <taxon>Metazoa</taxon>
        <taxon>Ecdysozoa</taxon>
        <taxon>Arthropoda</taxon>
        <taxon>Chelicerata</taxon>
        <taxon>Arachnida</taxon>
        <taxon>Araneae</taxon>
        <taxon>Araneomorphae</taxon>
        <taxon>Entelegynae</taxon>
        <taxon>Araneoidea</taxon>
        <taxon>Araneidae</taxon>
        <taxon>Araneus</taxon>
    </lineage>
</organism>
<dbReference type="Gene3D" id="1.10.750.20">
    <property type="entry name" value="SOCS box"/>
    <property type="match status" value="1"/>
</dbReference>
<accession>A0A4Y2VNU1</accession>
<dbReference type="Proteomes" id="UP000499080">
    <property type="component" value="Unassembled WGS sequence"/>
</dbReference>
<dbReference type="SMART" id="SM00969">
    <property type="entry name" value="SOCS_box"/>
    <property type="match status" value="1"/>
</dbReference>
<evidence type="ECO:0000313" key="3">
    <source>
        <dbReference type="Proteomes" id="UP000499080"/>
    </source>
</evidence>
<evidence type="ECO:0000313" key="2">
    <source>
        <dbReference type="EMBL" id="GBO26311.1"/>
    </source>
</evidence>
<keyword evidence="3" id="KW-1185">Reference proteome</keyword>
<dbReference type="SUPFAM" id="SSF158235">
    <property type="entry name" value="SOCS box-like"/>
    <property type="match status" value="1"/>
</dbReference>
<dbReference type="GO" id="GO:0035556">
    <property type="term" value="P:intracellular signal transduction"/>
    <property type="evidence" value="ECO:0007669"/>
    <property type="project" value="InterPro"/>
</dbReference>
<reference evidence="2 3" key="1">
    <citation type="journal article" date="2019" name="Sci. Rep.">
        <title>Orb-weaving spider Araneus ventricosus genome elucidates the spidroin gene catalogue.</title>
        <authorList>
            <person name="Kono N."/>
            <person name="Nakamura H."/>
            <person name="Ohtoshi R."/>
            <person name="Moran D.A.P."/>
            <person name="Shinohara A."/>
            <person name="Yoshida Y."/>
            <person name="Fujiwara M."/>
            <person name="Mori M."/>
            <person name="Tomita M."/>
            <person name="Arakawa K."/>
        </authorList>
    </citation>
    <scope>NUCLEOTIDE SEQUENCE [LARGE SCALE GENOMIC DNA]</scope>
</reference>
<name>A0A4Y2VNU1_ARAVE</name>
<dbReference type="OrthoDB" id="6436962at2759"/>